<keyword evidence="2" id="KW-1185">Reference proteome</keyword>
<comment type="caution">
    <text evidence="1">The sequence shown here is derived from an EMBL/GenBank/DDBJ whole genome shotgun (WGS) entry which is preliminary data.</text>
</comment>
<dbReference type="Proteomes" id="UP000037405">
    <property type="component" value="Unassembled WGS sequence"/>
</dbReference>
<protein>
    <submittedName>
        <fullName evidence="1">Uncharacterized protein</fullName>
    </submittedName>
</protein>
<organism evidence="1 2">
    <name type="scientific">Rossellomorea marisflavi</name>
    <dbReference type="NCBI Taxonomy" id="189381"/>
    <lineage>
        <taxon>Bacteria</taxon>
        <taxon>Bacillati</taxon>
        <taxon>Bacillota</taxon>
        <taxon>Bacilli</taxon>
        <taxon>Bacillales</taxon>
        <taxon>Bacillaceae</taxon>
        <taxon>Rossellomorea</taxon>
    </lineage>
</organism>
<name>A0A0M0G5M9_9BACI</name>
<sequence>MLLCNTNNNQPIYNTDLMSAIGQVLAVGLEDRDSALVVQDSDSDAHSGVDRSSEAWQEDCSVRRYWLRVMDMGMATGIHHRITDMAHITIDH</sequence>
<evidence type="ECO:0000313" key="1">
    <source>
        <dbReference type="EMBL" id="KON85088.1"/>
    </source>
</evidence>
<gene>
    <name evidence="1" type="ORF">AF331_13995</name>
</gene>
<dbReference type="AlphaFoldDB" id="A0A0M0G5M9"/>
<reference evidence="2" key="1">
    <citation type="submission" date="2015-07" db="EMBL/GenBank/DDBJ databases">
        <title>Fjat-14235 jcm11544.</title>
        <authorList>
            <person name="Liu B."/>
            <person name="Wang J."/>
            <person name="Zhu Y."/>
            <person name="Liu G."/>
            <person name="Chen Q."/>
            <person name="Chen Z."/>
            <person name="Lan J."/>
            <person name="Che J."/>
            <person name="Ge C."/>
            <person name="Shi H."/>
            <person name="Pan Z."/>
            <person name="Liu X."/>
        </authorList>
    </citation>
    <scope>NUCLEOTIDE SEQUENCE [LARGE SCALE GENOMIC DNA]</scope>
    <source>
        <strain evidence="2">JCM 11544</strain>
    </source>
</reference>
<accession>A0A0M0G5M9</accession>
<dbReference type="EMBL" id="LGUE01000004">
    <property type="protein sequence ID" value="KON85088.1"/>
    <property type="molecule type" value="Genomic_DNA"/>
</dbReference>
<evidence type="ECO:0000313" key="2">
    <source>
        <dbReference type="Proteomes" id="UP000037405"/>
    </source>
</evidence>
<proteinExistence type="predicted"/>